<sequence length="289" mass="34081">MINKYDHITEYFESTFELNRIKTLPITDKFRLINYIKLVAKANDVAKAKNIDAITSSPLYKVDHTFHLFISLLASELSTEVISDVIECYAYNFDESDVYFSKIVMLGSGALMIQKGIESNAIISYLISLLGEDFLKNNYQRIFKERETLDITDENEINIKYKNFDMTYRKLKYDMLALRQIKKDQGHAKVREVIFKYYKNSDLNLYYSLLDVHDKKISEYLYRKLMKDAPKMDRFLLTASRCMIRDTDIIDMHYLLNAVIGKYTNFLKPYNEVVEEIKMRETEILSLIP</sequence>
<evidence type="ECO:0000313" key="2">
    <source>
        <dbReference type="Proteomes" id="UP001158045"/>
    </source>
</evidence>
<comment type="caution">
    <text evidence="1">The sequence shown here is derived from an EMBL/GenBank/DDBJ whole genome shotgun (WGS) entry which is preliminary data.</text>
</comment>
<dbReference type="EMBL" id="JARYZI010000002">
    <property type="protein sequence ID" value="MDH8677272.1"/>
    <property type="molecule type" value="Genomic_DNA"/>
</dbReference>
<name>A0ABT6NA31_9FIRM</name>
<evidence type="ECO:0000313" key="1">
    <source>
        <dbReference type="EMBL" id="MDH8677272.1"/>
    </source>
</evidence>
<reference evidence="1 2" key="1">
    <citation type="submission" date="2023-04" db="EMBL/GenBank/DDBJ databases">
        <title>Fusibacter bizertensis strain WBS, isolated from littoral bottom sediments of the Arctic seas - biochemical and genomic analysis.</title>
        <authorList>
            <person name="Brioukhanov A.L."/>
        </authorList>
    </citation>
    <scope>NUCLEOTIDE SEQUENCE [LARGE SCALE GENOMIC DNA]</scope>
    <source>
        <strain evidence="1 2">WBS</strain>
    </source>
</reference>
<protein>
    <submittedName>
        <fullName evidence="1">Uncharacterized protein</fullName>
    </submittedName>
</protein>
<keyword evidence="2" id="KW-1185">Reference proteome</keyword>
<organism evidence="1 2">
    <name type="scientific">Fusibacter bizertensis</name>
    <dbReference type="NCBI Taxonomy" id="1488331"/>
    <lineage>
        <taxon>Bacteria</taxon>
        <taxon>Bacillati</taxon>
        <taxon>Bacillota</taxon>
        <taxon>Clostridia</taxon>
        <taxon>Eubacteriales</taxon>
        <taxon>Eubacteriales Family XII. Incertae Sedis</taxon>
        <taxon>Fusibacter</taxon>
    </lineage>
</organism>
<dbReference type="RefSeq" id="WP_281093084.1">
    <property type="nucleotide sequence ID" value="NZ_JARYZI010000002.1"/>
</dbReference>
<gene>
    <name evidence="1" type="ORF">QE109_03880</name>
</gene>
<proteinExistence type="predicted"/>
<dbReference type="Proteomes" id="UP001158045">
    <property type="component" value="Unassembled WGS sequence"/>
</dbReference>
<accession>A0ABT6NA31</accession>